<comment type="subcellular location">
    <subcellularLocation>
        <location evidence="1">Cell surface</location>
    </subcellularLocation>
</comment>
<organism evidence="4 5">
    <name type="scientific">Virgibacillus xinjiangensis</name>
    <dbReference type="NCBI Taxonomy" id="393090"/>
    <lineage>
        <taxon>Bacteria</taxon>
        <taxon>Bacillati</taxon>
        <taxon>Bacillota</taxon>
        <taxon>Bacilli</taxon>
        <taxon>Bacillales</taxon>
        <taxon>Bacillaceae</taxon>
        <taxon>Virgibacillus</taxon>
    </lineage>
</organism>
<evidence type="ECO:0000313" key="5">
    <source>
        <dbReference type="Proteomes" id="UP001595279"/>
    </source>
</evidence>
<dbReference type="EMBL" id="JBHRSA010000031">
    <property type="protein sequence ID" value="MFC3040118.1"/>
    <property type="molecule type" value="Genomic_DNA"/>
</dbReference>
<keyword evidence="2" id="KW-0178">Competence</keyword>
<keyword evidence="3" id="KW-1133">Transmembrane helix</keyword>
<name>A0ABV7CUY3_9BACI</name>
<protein>
    <submittedName>
        <fullName evidence="4">Type II secretion system protein</fullName>
    </submittedName>
</protein>
<reference evidence="5" key="1">
    <citation type="journal article" date="2019" name="Int. J. Syst. Evol. Microbiol.">
        <title>The Global Catalogue of Microorganisms (GCM) 10K type strain sequencing project: providing services to taxonomists for standard genome sequencing and annotation.</title>
        <authorList>
            <consortium name="The Broad Institute Genomics Platform"/>
            <consortium name="The Broad Institute Genome Sequencing Center for Infectious Disease"/>
            <person name="Wu L."/>
            <person name="Ma J."/>
        </authorList>
    </citation>
    <scope>NUCLEOTIDE SEQUENCE [LARGE SCALE GENOMIC DNA]</scope>
    <source>
        <strain evidence="5">KCTC 13128</strain>
    </source>
</reference>
<gene>
    <name evidence="4" type="ORF">ACFOGI_07620</name>
</gene>
<feature type="transmembrane region" description="Helical" evidence="3">
    <location>
        <begin position="12"/>
        <end position="36"/>
    </location>
</feature>
<evidence type="ECO:0000256" key="1">
    <source>
        <dbReference type="ARBA" id="ARBA00004241"/>
    </source>
</evidence>
<dbReference type="PROSITE" id="PS00409">
    <property type="entry name" value="PROKAR_NTER_METHYL"/>
    <property type="match status" value="1"/>
</dbReference>
<dbReference type="RefSeq" id="WP_390270887.1">
    <property type="nucleotide sequence ID" value="NZ_JBHRSA010000031.1"/>
</dbReference>
<accession>A0ABV7CUY3</accession>
<keyword evidence="3" id="KW-0812">Transmembrane</keyword>
<dbReference type="NCBIfam" id="TIGR02532">
    <property type="entry name" value="IV_pilin_GFxxxE"/>
    <property type="match status" value="1"/>
</dbReference>
<proteinExistence type="predicted"/>
<dbReference type="Pfam" id="PF07963">
    <property type="entry name" value="N_methyl"/>
    <property type="match status" value="1"/>
</dbReference>
<comment type="caution">
    <text evidence="4">The sequence shown here is derived from an EMBL/GenBank/DDBJ whole genome shotgun (WGS) entry which is preliminary data.</text>
</comment>
<evidence type="ECO:0000256" key="3">
    <source>
        <dbReference type="SAM" id="Phobius"/>
    </source>
</evidence>
<keyword evidence="3" id="KW-0472">Membrane</keyword>
<dbReference type="InterPro" id="IPR012902">
    <property type="entry name" value="N_methyl_site"/>
</dbReference>
<sequence>MYTRLSKLGNAGFTLIEIIAAVSLLAMVVAALLPIFPQIMSWSSQTGDELISGNLLDKAAHDLKHWDESGVELELAGLEAICPEEQEFHSLKEYELNGKTFVLDAGICEEVVTAEGAEASMNPSGSLYRVNIRILSEGETTSESYTYIRGNEG</sequence>
<keyword evidence="5" id="KW-1185">Reference proteome</keyword>
<evidence type="ECO:0000313" key="4">
    <source>
        <dbReference type="EMBL" id="MFC3040118.1"/>
    </source>
</evidence>
<dbReference type="Proteomes" id="UP001595279">
    <property type="component" value="Unassembled WGS sequence"/>
</dbReference>
<evidence type="ECO:0000256" key="2">
    <source>
        <dbReference type="ARBA" id="ARBA00023287"/>
    </source>
</evidence>